<protein>
    <submittedName>
        <fullName evidence="2">CRISPR-associated protein Cas2</fullName>
    </submittedName>
</protein>
<comment type="caution">
    <text evidence="2">The sequence shown here is derived from an EMBL/GenBank/DDBJ whole genome shotgun (WGS) entry which is preliminary data.</text>
</comment>
<proteinExistence type="predicted"/>
<dbReference type="Proteomes" id="UP001180845">
    <property type="component" value="Unassembled WGS sequence"/>
</dbReference>
<feature type="compositionally biased region" description="Polar residues" evidence="1">
    <location>
        <begin position="108"/>
        <end position="117"/>
    </location>
</feature>
<dbReference type="EMBL" id="JAVDXW010000001">
    <property type="protein sequence ID" value="MDR7301416.1"/>
    <property type="molecule type" value="Genomic_DNA"/>
</dbReference>
<evidence type="ECO:0000313" key="3">
    <source>
        <dbReference type="Proteomes" id="UP001180845"/>
    </source>
</evidence>
<dbReference type="AlphaFoldDB" id="A0AAE3ZAP2"/>
<evidence type="ECO:0000313" key="2">
    <source>
        <dbReference type="EMBL" id="MDR7301416.1"/>
    </source>
</evidence>
<reference evidence="2" key="1">
    <citation type="submission" date="2023-07" db="EMBL/GenBank/DDBJ databases">
        <title>Sequencing the genomes of 1000 actinobacteria strains.</title>
        <authorList>
            <person name="Klenk H.-P."/>
        </authorList>
    </citation>
    <scope>NUCLEOTIDE SEQUENCE</scope>
    <source>
        <strain evidence="2">DSM 45977</strain>
    </source>
</reference>
<dbReference type="NCBIfam" id="TIGR01873">
    <property type="entry name" value="cas_CT1978"/>
    <property type="match status" value="1"/>
</dbReference>
<dbReference type="RefSeq" id="WP_310271862.1">
    <property type="nucleotide sequence ID" value="NZ_JAVDXW010000001.1"/>
</dbReference>
<dbReference type="CDD" id="cd09755">
    <property type="entry name" value="Cas2_I-E"/>
    <property type="match status" value="1"/>
</dbReference>
<name>A0AAE3ZAP2_9ACTN</name>
<sequence>MTVVVLTAVPPGLRGHLTRWLLEISPGVFVGHISTRVREELWLRIVEFAADGRALMVHSTRGEQRLSFKVHGHDWTPVDHDGLMLMRRQTVPDYVPAAYESTDKPAAQQKQASSPDRSSGVAADAVWKRRDKRKKFKRK</sequence>
<organism evidence="2 3">
    <name type="scientific">Haloactinomyces albus</name>
    <dbReference type="NCBI Taxonomy" id="1352928"/>
    <lineage>
        <taxon>Bacteria</taxon>
        <taxon>Bacillati</taxon>
        <taxon>Actinomycetota</taxon>
        <taxon>Actinomycetes</taxon>
        <taxon>Actinopolysporales</taxon>
        <taxon>Actinopolysporaceae</taxon>
        <taxon>Haloactinomyces</taxon>
    </lineage>
</organism>
<feature type="region of interest" description="Disordered" evidence="1">
    <location>
        <begin position="99"/>
        <end position="139"/>
    </location>
</feature>
<evidence type="ECO:0000256" key="1">
    <source>
        <dbReference type="SAM" id="MobiDB-lite"/>
    </source>
</evidence>
<dbReference type="Pfam" id="PF09707">
    <property type="entry name" value="Cas_Cas2CT1978"/>
    <property type="match status" value="1"/>
</dbReference>
<accession>A0AAE3ZAP2</accession>
<gene>
    <name evidence="2" type="ORF">JOF55_001597</name>
</gene>
<keyword evidence="3" id="KW-1185">Reference proteome</keyword>
<feature type="compositionally biased region" description="Basic residues" evidence="1">
    <location>
        <begin position="129"/>
        <end position="139"/>
    </location>
</feature>
<dbReference type="InterPro" id="IPR010152">
    <property type="entry name" value="CRISPR-assoc_prot_Cas2_sub"/>
</dbReference>
<dbReference type="Gene3D" id="3.30.70.240">
    <property type="match status" value="1"/>
</dbReference>